<evidence type="ECO:0000313" key="1">
    <source>
        <dbReference type="EMBL" id="GAH18182.1"/>
    </source>
</evidence>
<accession>X1DD92</accession>
<evidence type="ECO:0008006" key="2">
    <source>
        <dbReference type="Google" id="ProtNLM"/>
    </source>
</evidence>
<sequence>MKNLIFTKIVFTRILMSITASVAVSGCSLADWPETKLQRRVSFNDGWKSLKQEIYSDGIDDIEKSSFDDSGWRILELPHDWGIEGPFTEGPFTEEVESAEGCLPFPGVGWYRKTFESPPQGKHVFIQFDGVMKNA</sequence>
<dbReference type="InterPro" id="IPR051913">
    <property type="entry name" value="GH2_Domain-Containing"/>
</dbReference>
<proteinExistence type="predicted"/>
<comment type="caution">
    <text evidence="1">The sequence shown here is derived from an EMBL/GenBank/DDBJ whole genome shotgun (WGS) entry which is preliminary data.</text>
</comment>
<reference evidence="1" key="1">
    <citation type="journal article" date="2014" name="Front. Microbiol.">
        <title>High frequency of phylogenetically diverse reductive dehalogenase-homologous genes in deep subseafloor sedimentary metagenomes.</title>
        <authorList>
            <person name="Kawai M."/>
            <person name="Futagami T."/>
            <person name="Toyoda A."/>
            <person name="Takaki Y."/>
            <person name="Nishi S."/>
            <person name="Hori S."/>
            <person name="Arai W."/>
            <person name="Tsubouchi T."/>
            <person name="Morono Y."/>
            <person name="Uchiyama I."/>
            <person name="Ito T."/>
            <person name="Fujiyama A."/>
            <person name="Inagaki F."/>
            <person name="Takami H."/>
        </authorList>
    </citation>
    <scope>NUCLEOTIDE SEQUENCE</scope>
    <source>
        <strain evidence="1">Expedition CK06-06</strain>
    </source>
</reference>
<dbReference type="Gene3D" id="2.60.120.260">
    <property type="entry name" value="Galactose-binding domain-like"/>
    <property type="match status" value="1"/>
</dbReference>
<gene>
    <name evidence="1" type="ORF">S01H4_53430</name>
</gene>
<name>X1DD92_9ZZZZ</name>
<dbReference type="PANTHER" id="PTHR42732:SF1">
    <property type="entry name" value="BETA-MANNOSIDASE"/>
    <property type="match status" value="1"/>
</dbReference>
<dbReference type="PANTHER" id="PTHR42732">
    <property type="entry name" value="BETA-GALACTOSIDASE"/>
    <property type="match status" value="1"/>
</dbReference>
<dbReference type="EMBL" id="BART01030640">
    <property type="protein sequence ID" value="GAH18182.1"/>
    <property type="molecule type" value="Genomic_DNA"/>
</dbReference>
<organism evidence="1">
    <name type="scientific">marine sediment metagenome</name>
    <dbReference type="NCBI Taxonomy" id="412755"/>
    <lineage>
        <taxon>unclassified sequences</taxon>
        <taxon>metagenomes</taxon>
        <taxon>ecological metagenomes</taxon>
    </lineage>
</organism>
<protein>
    <recommendedName>
        <fullName evidence="2">Beta-galactosidase</fullName>
    </recommendedName>
</protein>
<dbReference type="PROSITE" id="PS51257">
    <property type="entry name" value="PROKAR_LIPOPROTEIN"/>
    <property type="match status" value="1"/>
</dbReference>
<dbReference type="SUPFAM" id="SSF49785">
    <property type="entry name" value="Galactose-binding domain-like"/>
    <property type="match status" value="1"/>
</dbReference>
<dbReference type="AlphaFoldDB" id="X1DD92"/>
<dbReference type="InterPro" id="IPR008979">
    <property type="entry name" value="Galactose-bd-like_sf"/>
</dbReference>